<feature type="transmembrane region" description="Helical" evidence="3">
    <location>
        <begin position="82"/>
        <end position="106"/>
    </location>
</feature>
<reference evidence="5 6" key="2">
    <citation type="submission" date="2018-11" db="EMBL/GenBank/DDBJ databases">
        <authorList>
            <consortium name="Pathogen Informatics"/>
        </authorList>
    </citation>
    <scope>NUCLEOTIDE SEQUENCE [LARGE SCALE GENOMIC DNA]</scope>
</reference>
<keyword evidence="3" id="KW-1133">Transmembrane helix</keyword>
<dbReference type="OrthoDB" id="5871357at2759"/>
<dbReference type="AlphaFoldDB" id="A0A183J0C9"/>
<keyword evidence="1" id="KW-0677">Repeat</keyword>
<dbReference type="SMART" id="SM01088">
    <property type="entry name" value="Col_cuticle_N"/>
    <property type="match status" value="1"/>
</dbReference>
<dbReference type="InterPro" id="IPR002486">
    <property type="entry name" value="Col_cuticle_N"/>
</dbReference>
<reference evidence="7" key="1">
    <citation type="submission" date="2016-06" db="UniProtKB">
        <authorList>
            <consortium name="WormBaseParasite"/>
        </authorList>
    </citation>
    <scope>IDENTIFICATION</scope>
</reference>
<evidence type="ECO:0000256" key="2">
    <source>
        <dbReference type="SAM" id="MobiDB-lite"/>
    </source>
</evidence>
<dbReference type="PANTHER" id="PTHR24637">
    <property type="entry name" value="COLLAGEN"/>
    <property type="match status" value="1"/>
</dbReference>
<accession>A0A183J0C9</accession>
<keyword evidence="6" id="KW-1185">Reference proteome</keyword>
<dbReference type="Proteomes" id="UP000270296">
    <property type="component" value="Unassembled WGS sequence"/>
</dbReference>
<dbReference type="Pfam" id="PF01484">
    <property type="entry name" value="Col_cuticle_N"/>
    <property type="match status" value="1"/>
</dbReference>
<feature type="domain" description="Nematode cuticle collagen N-terminal" evidence="4">
    <location>
        <begin position="82"/>
        <end position="134"/>
    </location>
</feature>
<dbReference type="GO" id="GO:0042302">
    <property type="term" value="F:structural constituent of cuticle"/>
    <property type="evidence" value="ECO:0007669"/>
    <property type="project" value="InterPro"/>
</dbReference>
<keyword evidence="3" id="KW-0812">Transmembrane</keyword>
<dbReference type="PANTHER" id="PTHR24637:SF377">
    <property type="entry name" value="COLLAGEN TYPE IX ALPHA 1 CHAIN"/>
    <property type="match status" value="1"/>
</dbReference>
<dbReference type="WBParaSite" id="SBAD_0000966101-mRNA-1">
    <property type="protein sequence ID" value="SBAD_0000966101-mRNA-1"/>
    <property type="gene ID" value="SBAD_0000966101"/>
</dbReference>
<evidence type="ECO:0000313" key="5">
    <source>
        <dbReference type="EMBL" id="VDP22525.1"/>
    </source>
</evidence>
<protein>
    <submittedName>
        <fullName evidence="7">Col_cuticle_N domain-containing protein</fullName>
    </submittedName>
</protein>
<evidence type="ECO:0000256" key="3">
    <source>
        <dbReference type="SAM" id="Phobius"/>
    </source>
</evidence>
<evidence type="ECO:0000313" key="6">
    <source>
        <dbReference type="Proteomes" id="UP000270296"/>
    </source>
</evidence>
<evidence type="ECO:0000256" key="1">
    <source>
        <dbReference type="ARBA" id="ARBA00022737"/>
    </source>
</evidence>
<proteinExistence type="predicted"/>
<keyword evidence="3" id="KW-0472">Membrane</keyword>
<feature type="compositionally biased region" description="Pro residues" evidence="2">
    <location>
        <begin position="313"/>
        <end position="334"/>
    </location>
</feature>
<feature type="region of interest" description="Disordered" evidence="2">
    <location>
        <begin position="308"/>
        <end position="358"/>
    </location>
</feature>
<gene>
    <name evidence="5" type="ORF">SBAD_LOCUS9327</name>
</gene>
<name>A0A183J0C9_9BILA</name>
<evidence type="ECO:0000259" key="4">
    <source>
        <dbReference type="SMART" id="SM01088"/>
    </source>
</evidence>
<dbReference type="EMBL" id="UZAM01012581">
    <property type="protein sequence ID" value="VDP22525.1"/>
    <property type="molecule type" value="Genomic_DNA"/>
</dbReference>
<sequence length="358" mass="39791">MWVKLRRVRGPQQRHNKRTRFRVVVVVNVGACVRAFSVERSSSTTAQSIRCSFLALRSHRRSGDSNRAPMESEKSSKKSLKLVAFCAVCFSTVAVISCVIGLPLVYNYVQGVHSVMQTDVEFCKTKSRDMWKEMVLLYRLSGQSMQFLRSGEPIITKQKRQAGGYGGGMQGPLPGPEMMGPQPPMEIPQMGGQNFMASCKWHVVRVNRDLQAHQGLQAVMEDPEHQVVPEMLDLLEETVIRCLYLHRNPLAKNAHLDLKDRKDLLVLEVCQVCRASRESMAETAALADQDPQVKLKLMNFVVFNRKFQGVRGPPGPPGEPGEKGPPGPPGPMGPPGRNGGCNCPPPKTESGYKKKMKK</sequence>
<evidence type="ECO:0000313" key="7">
    <source>
        <dbReference type="WBParaSite" id="SBAD_0000966101-mRNA-1"/>
    </source>
</evidence>
<organism evidence="7">
    <name type="scientific">Soboliphyme baturini</name>
    <dbReference type="NCBI Taxonomy" id="241478"/>
    <lineage>
        <taxon>Eukaryota</taxon>
        <taxon>Metazoa</taxon>
        <taxon>Ecdysozoa</taxon>
        <taxon>Nematoda</taxon>
        <taxon>Enoplea</taxon>
        <taxon>Dorylaimia</taxon>
        <taxon>Dioctophymatida</taxon>
        <taxon>Dioctophymatoidea</taxon>
        <taxon>Soboliphymatidae</taxon>
        <taxon>Soboliphyme</taxon>
    </lineage>
</organism>
<dbReference type="Gene3D" id="1.20.5.320">
    <property type="entry name" value="6-Phosphogluconate Dehydrogenase, domain 3"/>
    <property type="match status" value="1"/>
</dbReference>